<feature type="compositionally biased region" description="Low complexity" evidence="9">
    <location>
        <begin position="145"/>
        <end position="168"/>
    </location>
</feature>
<dbReference type="CDD" id="cd19494">
    <property type="entry name" value="Elp4"/>
    <property type="match status" value="1"/>
</dbReference>
<evidence type="ECO:0000313" key="11">
    <source>
        <dbReference type="Proteomes" id="UP001165080"/>
    </source>
</evidence>
<dbReference type="Pfam" id="PF05625">
    <property type="entry name" value="PAXNEB"/>
    <property type="match status" value="1"/>
</dbReference>
<feature type="region of interest" description="Disordered" evidence="9">
    <location>
        <begin position="384"/>
        <end position="403"/>
    </location>
</feature>
<keyword evidence="8" id="KW-0539">Nucleus</keyword>
<gene>
    <name evidence="10" type="primary">PLEST008561</name>
    <name evidence="10" type="ORF">PLESTB_000444600</name>
</gene>
<organism evidence="10 11">
    <name type="scientific">Pleodorina starrii</name>
    <dbReference type="NCBI Taxonomy" id="330485"/>
    <lineage>
        <taxon>Eukaryota</taxon>
        <taxon>Viridiplantae</taxon>
        <taxon>Chlorophyta</taxon>
        <taxon>core chlorophytes</taxon>
        <taxon>Chlorophyceae</taxon>
        <taxon>CS clade</taxon>
        <taxon>Chlamydomonadales</taxon>
        <taxon>Volvocaceae</taxon>
        <taxon>Pleodorina</taxon>
    </lineage>
</organism>
<dbReference type="AlphaFoldDB" id="A0A9W6BF09"/>
<dbReference type="GO" id="GO:0008023">
    <property type="term" value="C:transcription elongation factor complex"/>
    <property type="evidence" value="ECO:0007669"/>
    <property type="project" value="TreeGrafter"/>
</dbReference>
<reference evidence="10 11" key="1">
    <citation type="journal article" date="2023" name="Commun. Biol.">
        <title>Reorganization of the ancestral sex-determining regions during the evolution of trioecy in Pleodorina starrii.</title>
        <authorList>
            <person name="Takahashi K."/>
            <person name="Suzuki S."/>
            <person name="Kawai-Toyooka H."/>
            <person name="Yamamoto K."/>
            <person name="Hamaji T."/>
            <person name="Ootsuki R."/>
            <person name="Yamaguchi H."/>
            <person name="Kawachi M."/>
            <person name="Higashiyama T."/>
            <person name="Nozaki H."/>
        </authorList>
    </citation>
    <scope>NUCLEOTIDE SEQUENCE [LARGE SCALE GENOMIC DNA]</scope>
    <source>
        <strain evidence="10 11">NIES-4479</strain>
    </source>
</reference>
<feature type="region of interest" description="Disordered" evidence="9">
    <location>
        <begin position="131"/>
        <end position="168"/>
    </location>
</feature>
<proteinExistence type="inferred from homology"/>
<evidence type="ECO:0000256" key="2">
    <source>
        <dbReference type="ARBA" id="ARBA00004496"/>
    </source>
</evidence>
<dbReference type="PANTHER" id="PTHR12896">
    <property type="entry name" value="PAX6 NEIGHBOR PROTEIN PAXNEB"/>
    <property type="match status" value="1"/>
</dbReference>
<dbReference type="InterPro" id="IPR027417">
    <property type="entry name" value="P-loop_NTPase"/>
</dbReference>
<comment type="similarity">
    <text evidence="4">Belongs to the ELP4 family.</text>
</comment>
<protein>
    <recommendedName>
        <fullName evidence="5">Elongator complex protein 4</fullName>
    </recommendedName>
</protein>
<dbReference type="GO" id="GO:0002098">
    <property type="term" value="P:tRNA wobble uridine modification"/>
    <property type="evidence" value="ECO:0007669"/>
    <property type="project" value="InterPro"/>
</dbReference>
<comment type="caution">
    <text evidence="10">The sequence shown here is derived from an EMBL/GenBank/DDBJ whole genome shotgun (WGS) entry which is preliminary data.</text>
</comment>
<keyword evidence="7" id="KW-0819">tRNA processing</keyword>
<dbReference type="GO" id="GO:0005737">
    <property type="term" value="C:cytoplasm"/>
    <property type="evidence" value="ECO:0007669"/>
    <property type="project" value="UniProtKB-SubCell"/>
</dbReference>
<evidence type="ECO:0000256" key="8">
    <source>
        <dbReference type="ARBA" id="ARBA00023242"/>
    </source>
</evidence>
<sequence length="454" mass="45181">MSSFRRAGVADTGTRPGLHGQTLVSMGLVDLDRLLSGGLPLASVLLVLEDASSGQHLNLLRYFIAEGLACRQRVMWLTASPPPGGPGAFLPAEASPSQSSGSAADEGRAAQEQPELRIAWQYKKYIKDEQPSAAHTGAGGGRSGGAASAGARSSSGASASSSSSSSSSSAAAKAVAAGVGREWCHSFDLTRPRGEEGLSGSSLELAHCSGPAAYGEADRRAAAFLSSLSTAAEAAAGPGPGSAAAAAAMAMAAARRPEAVGRLVIESAGSLAWGGDGAAEQALVRLLYNVRQRALQSRCAVMVTVPAGLLPPGCAARLPHLVDTVLALEGLADDLPLVKLLPDPNSAVALLSVRKLSSAGTVGPRLPDGQLYVVRHKRRRLGLSPVEVDPDAEERQAEAAARAAEAAAGGRGAAGGAGGGGGVAAAAAAAGGRKSAAAMLCGGPPSAGNKALEF</sequence>
<name>A0A9W6BF09_9CHLO</name>
<evidence type="ECO:0000256" key="4">
    <source>
        <dbReference type="ARBA" id="ARBA00007573"/>
    </source>
</evidence>
<evidence type="ECO:0000256" key="3">
    <source>
        <dbReference type="ARBA" id="ARBA00005043"/>
    </source>
</evidence>
<dbReference type="PANTHER" id="PTHR12896:SF1">
    <property type="entry name" value="ELONGATOR COMPLEX PROTEIN 4"/>
    <property type="match status" value="1"/>
</dbReference>
<evidence type="ECO:0000256" key="5">
    <source>
        <dbReference type="ARBA" id="ARBA00020265"/>
    </source>
</evidence>
<evidence type="ECO:0000256" key="7">
    <source>
        <dbReference type="ARBA" id="ARBA00022694"/>
    </source>
</evidence>
<evidence type="ECO:0000256" key="9">
    <source>
        <dbReference type="SAM" id="MobiDB-lite"/>
    </source>
</evidence>
<dbReference type="Proteomes" id="UP001165080">
    <property type="component" value="Unassembled WGS sequence"/>
</dbReference>
<keyword evidence="11" id="KW-1185">Reference proteome</keyword>
<dbReference type="Gene3D" id="3.40.50.300">
    <property type="entry name" value="P-loop containing nucleotide triphosphate hydrolases"/>
    <property type="match status" value="1"/>
</dbReference>
<comment type="subcellular location">
    <subcellularLocation>
        <location evidence="2">Cytoplasm</location>
    </subcellularLocation>
    <subcellularLocation>
        <location evidence="1">Nucleus</location>
    </subcellularLocation>
</comment>
<comment type="pathway">
    <text evidence="3">tRNA modification; 5-methoxycarbonylmethyl-2-thiouridine-tRNA biosynthesis.</text>
</comment>
<feature type="region of interest" description="Disordered" evidence="9">
    <location>
        <begin position="86"/>
        <end position="112"/>
    </location>
</feature>
<keyword evidence="6" id="KW-0963">Cytoplasm</keyword>
<evidence type="ECO:0000313" key="10">
    <source>
        <dbReference type="EMBL" id="GLC50899.1"/>
    </source>
</evidence>
<evidence type="ECO:0000256" key="6">
    <source>
        <dbReference type="ARBA" id="ARBA00022490"/>
    </source>
</evidence>
<evidence type="ECO:0000256" key="1">
    <source>
        <dbReference type="ARBA" id="ARBA00004123"/>
    </source>
</evidence>
<dbReference type="EMBL" id="BRXU01000004">
    <property type="protein sequence ID" value="GLC50899.1"/>
    <property type="molecule type" value="Genomic_DNA"/>
</dbReference>
<dbReference type="GO" id="GO:0033588">
    <property type="term" value="C:elongator holoenzyme complex"/>
    <property type="evidence" value="ECO:0007669"/>
    <property type="project" value="InterPro"/>
</dbReference>
<dbReference type="InterPro" id="IPR008728">
    <property type="entry name" value="Elongator_complex_protein_4"/>
</dbReference>
<accession>A0A9W6BF09</accession>